<dbReference type="Proteomes" id="UP000789375">
    <property type="component" value="Unassembled WGS sequence"/>
</dbReference>
<dbReference type="EMBL" id="CAJVPP010008345">
    <property type="protein sequence ID" value="CAG8696267.1"/>
    <property type="molecule type" value="Genomic_DNA"/>
</dbReference>
<protein>
    <submittedName>
        <fullName evidence="2">14197_t:CDS:1</fullName>
    </submittedName>
</protein>
<sequence>MTSKVALEIVTSITFDQTRSQDADSLSPFSSPENNHISYSSSQKNASLPVIRKVSYNQKVEQDIIQEVILFIQKEALASSINTSNFNIVVADGKELYENKVAEICSKTGIAEKIAKSQVYIMIKASLPKVSDLNLYKKTQRAESVYKLFGKIIDPITKKEVKGIGIDKAYGISYGVRSILKLTDSQILNIIDQTSKKILPEENSSLSADLENYIKMLTGSLEDEIAYWGTPYENSARVVEEKANEVKKLPRVQSNDDLKQPGFQDFGQEELNDRAFPTKIKTRSIPLPDSNCKKSLNNLHFNRIIQIVIRIFVAKPRCSDGVNKGQGIIQA</sequence>
<reference evidence="2" key="1">
    <citation type="submission" date="2021-06" db="EMBL/GenBank/DDBJ databases">
        <authorList>
            <person name="Kallberg Y."/>
            <person name="Tangrot J."/>
            <person name="Rosling A."/>
        </authorList>
    </citation>
    <scope>NUCLEOTIDE SEQUENCE</scope>
    <source>
        <strain evidence="2">87-6 pot B 2015</strain>
    </source>
</reference>
<evidence type="ECO:0000256" key="1">
    <source>
        <dbReference type="SAM" id="MobiDB-lite"/>
    </source>
</evidence>
<dbReference type="AlphaFoldDB" id="A0A9N9EYH8"/>
<feature type="non-terminal residue" evidence="2">
    <location>
        <position position="331"/>
    </location>
</feature>
<comment type="caution">
    <text evidence="2">The sequence shown here is derived from an EMBL/GenBank/DDBJ whole genome shotgun (WGS) entry which is preliminary data.</text>
</comment>
<feature type="region of interest" description="Disordered" evidence="1">
    <location>
        <begin position="22"/>
        <end position="41"/>
    </location>
</feature>
<gene>
    <name evidence="2" type="ORF">FMOSSE_LOCUS13599</name>
</gene>
<accession>A0A9N9EYH8</accession>
<organism evidence="2 3">
    <name type="scientific">Funneliformis mosseae</name>
    <name type="common">Endomycorrhizal fungus</name>
    <name type="synonym">Glomus mosseae</name>
    <dbReference type="NCBI Taxonomy" id="27381"/>
    <lineage>
        <taxon>Eukaryota</taxon>
        <taxon>Fungi</taxon>
        <taxon>Fungi incertae sedis</taxon>
        <taxon>Mucoromycota</taxon>
        <taxon>Glomeromycotina</taxon>
        <taxon>Glomeromycetes</taxon>
        <taxon>Glomerales</taxon>
        <taxon>Glomeraceae</taxon>
        <taxon>Funneliformis</taxon>
    </lineage>
</organism>
<evidence type="ECO:0000313" key="2">
    <source>
        <dbReference type="EMBL" id="CAG8696267.1"/>
    </source>
</evidence>
<name>A0A9N9EYH8_FUNMO</name>
<keyword evidence="3" id="KW-1185">Reference proteome</keyword>
<evidence type="ECO:0000313" key="3">
    <source>
        <dbReference type="Proteomes" id="UP000789375"/>
    </source>
</evidence>
<proteinExistence type="predicted"/>